<evidence type="ECO:0000313" key="10">
    <source>
        <dbReference type="Proteomes" id="UP000678499"/>
    </source>
</evidence>
<feature type="transmembrane region" description="Helical" evidence="8">
    <location>
        <begin position="82"/>
        <end position="101"/>
    </location>
</feature>
<dbReference type="Proteomes" id="UP000678499">
    <property type="component" value="Unassembled WGS sequence"/>
</dbReference>
<keyword evidence="5 8" id="KW-1133">Transmembrane helix</keyword>
<evidence type="ECO:0000256" key="5">
    <source>
        <dbReference type="ARBA" id="ARBA00022989"/>
    </source>
</evidence>
<evidence type="ECO:0000256" key="7">
    <source>
        <dbReference type="SAM" id="MobiDB-lite"/>
    </source>
</evidence>
<feature type="transmembrane region" description="Helical" evidence="8">
    <location>
        <begin position="43"/>
        <end position="62"/>
    </location>
</feature>
<evidence type="ECO:0000256" key="4">
    <source>
        <dbReference type="ARBA" id="ARBA00022856"/>
    </source>
</evidence>
<feature type="transmembrane region" description="Helical" evidence="8">
    <location>
        <begin position="615"/>
        <end position="641"/>
    </location>
</feature>
<keyword evidence="4" id="KW-0653">Protein transport</keyword>
<proteinExistence type="inferred from homology"/>
<dbReference type="GO" id="GO:0015833">
    <property type="term" value="P:peptide transport"/>
    <property type="evidence" value="ECO:0007669"/>
    <property type="project" value="UniProtKB-KW"/>
</dbReference>
<protein>
    <submittedName>
        <fullName evidence="9">Uncharacterized protein</fullName>
    </submittedName>
</protein>
<feature type="compositionally biased region" description="Acidic residues" evidence="7">
    <location>
        <begin position="12"/>
        <end position="32"/>
    </location>
</feature>
<feature type="transmembrane region" description="Helical" evidence="8">
    <location>
        <begin position="294"/>
        <end position="318"/>
    </location>
</feature>
<feature type="transmembrane region" description="Helical" evidence="8">
    <location>
        <begin position="354"/>
        <end position="372"/>
    </location>
</feature>
<dbReference type="InterPro" id="IPR000109">
    <property type="entry name" value="POT_fam"/>
</dbReference>
<evidence type="ECO:0000256" key="2">
    <source>
        <dbReference type="ARBA" id="ARBA00005982"/>
    </source>
</evidence>
<dbReference type="GO" id="GO:0022857">
    <property type="term" value="F:transmembrane transporter activity"/>
    <property type="evidence" value="ECO:0007669"/>
    <property type="project" value="InterPro"/>
</dbReference>
<dbReference type="EMBL" id="CAJPEX010000348">
    <property type="protein sequence ID" value="CAG0915204.1"/>
    <property type="molecule type" value="Genomic_DNA"/>
</dbReference>
<reference evidence="9" key="1">
    <citation type="submission" date="2020-11" db="EMBL/GenBank/DDBJ databases">
        <authorList>
            <person name="Tran Van P."/>
        </authorList>
    </citation>
    <scope>NUCLEOTIDE SEQUENCE</scope>
</reference>
<dbReference type="Pfam" id="PF00854">
    <property type="entry name" value="PTR2"/>
    <property type="match status" value="1"/>
</dbReference>
<dbReference type="Gene3D" id="1.20.1250.20">
    <property type="entry name" value="MFS general substrate transporter like domains"/>
    <property type="match status" value="1"/>
</dbReference>
<keyword evidence="6 8" id="KW-0472">Membrane</keyword>
<evidence type="ECO:0000256" key="3">
    <source>
        <dbReference type="ARBA" id="ARBA00022692"/>
    </source>
</evidence>
<comment type="subcellular location">
    <subcellularLocation>
        <location evidence="1">Membrane</location>
        <topology evidence="1">Multi-pass membrane protein</topology>
    </subcellularLocation>
</comment>
<feature type="compositionally biased region" description="Basic and acidic residues" evidence="7">
    <location>
        <begin position="1"/>
        <end position="11"/>
    </location>
</feature>
<gene>
    <name evidence="9" type="ORF">NMOB1V02_LOCUS2859</name>
</gene>
<dbReference type="AlphaFoldDB" id="A0A7R9GAC4"/>
<feature type="transmembrane region" description="Helical" evidence="8">
    <location>
        <begin position="108"/>
        <end position="125"/>
    </location>
</feature>
<keyword evidence="10" id="KW-1185">Reference proteome</keyword>
<feature type="region of interest" description="Disordered" evidence="7">
    <location>
        <begin position="679"/>
        <end position="707"/>
    </location>
</feature>
<keyword evidence="4" id="KW-0813">Transport</keyword>
<keyword evidence="3 8" id="KW-0812">Transmembrane</keyword>
<dbReference type="OrthoDB" id="8904098at2759"/>
<evidence type="ECO:0000313" key="9">
    <source>
        <dbReference type="EMBL" id="CAD7275052.1"/>
    </source>
</evidence>
<feature type="transmembrane region" description="Helical" evidence="8">
    <location>
        <begin position="384"/>
        <end position="405"/>
    </location>
</feature>
<dbReference type="InterPro" id="IPR036259">
    <property type="entry name" value="MFS_trans_sf"/>
</dbReference>
<dbReference type="SUPFAM" id="SSF103473">
    <property type="entry name" value="MFS general substrate transporter"/>
    <property type="match status" value="1"/>
</dbReference>
<sequence length="727" mass="80031">MDEQVEKKEEADSKEDQDDELADGNPDEEEAGSGEKVKFPYQILAIYAYTVMHACSGAALSSVSHTYKVTELQMEPGLVTKIQQATGPIFTLLILAWSYVAEAWTGRFPVMIICCVCYIFGHVLVTGSDLAPILWYPDMSIGTRIFFFYAGSTVISFFNTGEATTSTAFGADQFKLPEQETEKNNFFFWDYSVMNAALCLMYIVSPAMRNVSCFGNDDCYSLALGMAGIFAILILIAFAAASPWYVKVPPVGNVTGRAFACIFYAIKNKLTKPKNPEYNHWMQYAEYSGYTPEFIAVVKHLLDVSVMLFPLSFYWALYHMNKTRWIDMGYQMNGTVPYTNFTLKSDELQWYNPLLTFIMVPFSVKFIFPVLNKIKIMHTMVQKLVAGFVIMVITYILITIICYAVEENNPRPMKLTKDTTALQIVGGMAEGEAPVTLFLSGPDFPGQMRIIFPGATASWEELKAGVPYKLSTDISGTPTLATFTGKGKEAFTGLVHGTAGSPSVNIFPDPEEQYGMTRTNRPVMRAIVLTPGIGKTLDFIHSNGAVKSVTLPSAVGPSEYLGKPDVGLYTMKLDGQEVGQQLFESGAVYSVVISGSAGSPKISTAVQAKPAVVNLIWILIPVTVVTVSEMLVSPTAIAFWYNEWQEFLLYTFLITLNTILVILIARWFKSNEEKAGKVPLAGPLGHDNPNRVSMVSGEGSAGRPSVRKSVAALGASKALNEETNRQT</sequence>
<comment type="similarity">
    <text evidence="2">Belongs to the major facilitator superfamily. Proton-dependent oligopeptide transporter (POT/PTR) (TC 2.A.17) family.</text>
</comment>
<keyword evidence="4" id="KW-0571">Peptide transport</keyword>
<evidence type="ECO:0000256" key="8">
    <source>
        <dbReference type="SAM" id="Phobius"/>
    </source>
</evidence>
<name>A0A7R9GAC4_9CRUS</name>
<evidence type="ECO:0000256" key="6">
    <source>
        <dbReference type="ARBA" id="ARBA00023136"/>
    </source>
</evidence>
<feature type="transmembrane region" description="Helical" evidence="8">
    <location>
        <begin position="647"/>
        <end position="668"/>
    </location>
</feature>
<feature type="transmembrane region" description="Helical" evidence="8">
    <location>
        <begin position="219"/>
        <end position="241"/>
    </location>
</feature>
<dbReference type="EMBL" id="OA882385">
    <property type="protein sequence ID" value="CAD7275052.1"/>
    <property type="molecule type" value="Genomic_DNA"/>
</dbReference>
<dbReference type="PANTHER" id="PTHR11654">
    <property type="entry name" value="OLIGOPEPTIDE TRANSPORTER-RELATED"/>
    <property type="match status" value="1"/>
</dbReference>
<organism evidence="9">
    <name type="scientific">Notodromas monacha</name>
    <dbReference type="NCBI Taxonomy" id="399045"/>
    <lineage>
        <taxon>Eukaryota</taxon>
        <taxon>Metazoa</taxon>
        <taxon>Ecdysozoa</taxon>
        <taxon>Arthropoda</taxon>
        <taxon>Crustacea</taxon>
        <taxon>Oligostraca</taxon>
        <taxon>Ostracoda</taxon>
        <taxon>Podocopa</taxon>
        <taxon>Podocopida</taxon>
        <taxon>Cypridocopina</taxon>
        <taxon>Cypridoidea</taxon>
        <taxon>Cyprididae</taxon>
        <taxon>Notodromas</taxon>
    </lineage>
</organism>
<accession>A0A7R9GAC4</accession>
<feature type="region of interest" description="Disordered" evidence="7">
    <location>
        <begin position="1"/>
        <end position="33"/>
    </location>
</feature>
<dbReference type="GO" id="GO:0016020">
    <property type="term" value="C:membrane"/>
    <property type="evidence" value="ECO:0007669"/>
    <property type="project" value="UniProtKB-SubCell"/>
</dbReference>
<evidence type="ECO:0000256" key="1">
    <source>
        <dbReference type="ARBA" id="ARBA00004141"/>
    </source>
</evidence>